<name>A0AAV3NXC3_LITER</name>
<dbReference type="EMBL" id="BAABME010000588">
    <property type="protein sequence ID" value="GAA0143979.1"/>
    <property type="molecule type" value="Genomic_DNA"/>
</dbReference>
<feature type="region of interest" description="Disordered" evidence="1">
    <location>
        <begin position="136"/>
        <end position="168"/>
    </location>
</feature>
<dbReference type="AlphaFoldDB" id="A0AAV3NXC3"/>
<protein>
    <submittedName>
        <fullName evidence="2">Uncharacterized protein</fullName>
    </submittedName>
</protein>
<dbReference type="Proteomes" id="UP001454036">
    <property type="component" value="Unassembled WGS sequence"/>
</dbReference>
<organism evidence="2 3">
    <name type="scientific">Lithospermum erythrorhizon</name>
    <name type="common">Purple gromwell</name>
    <name type="synonym">Lithospermum officinale var. erythrorhizon</name>
    <dbReference type="NCBI Taxonomy" id="34254"/>
    <lineage>
        <taxon>Eukaryota</taxon>
        <taxon>Viridiplantae</taxon>
        <taxon>Streptophyta</taxon>
        <taxon>Embryophyta</taxon>
        <taxon>Tracheophyta</taxon>
        <taxon>Spermatophyta</taxon>
        <taxon>Magnoliopsida</taxon>
        <taxon>eudicotyledons</taxon>
        <taxon>Gunneridae</taxon>
        <taxon>Pentapetalae</taxon>
        <taxon>asterids</taxon>
        <taxon>lamiids</taxon>
        <taxon>Boraginales</taxon>
        <taxon>Boraginaceae</taxon>
        <taxon>Boraginoideae</taxon>
        <taxon>Lithospermeae</taxon>
        <taxon>Lithospermum</taxon>
    </lineage>
</organism>
<evidence type="ECO:0000313" key="3">
    <source>
        <dbReference type="Proteomes" id="UP001454036"/>
    </source>
</evidence>
<accession>A0AAV3NXC3</accession>
<evidence type="ECO:0000313" key="2">
    <source>
        <dbReference type="EMBL" id="GAA0143979.1"/>
    </source>
</evidence>
<feature type="compositionally biased region" description="Basic residues" evidence="1">
    <location>
        <begin position="155"/>
        <end position="168"/>
    </location>
</feature>
<sequence length="485" mass="55610">MFSLPTNFAFETRNPKVNSELHPSFSIPVTFSGRSTPPSSKSYNPNSTLSSHEVNFLPSQVPSPNHYVKNSPKNIPNPVTTTQIHPNSDIINRCTSTSNTHLQSRVKENEILEQIFVKSKSNHQPSPRQPPLLGYPPFRHHHNPRRSYLGSKNRFTTHRPPFKPQPKRHVKFEKPDLVCHDITSGVQSSSIMKHSNNVISFPSPILLPVPIRIINHLALWKPIENNQIHPFNHHRWNPDVLDLETTNREGSCSSSGLFQGVKRSREEGVFIFALQISSFKRHYGSCSEFGFVELFKQKYKKDLSQLHISSSFIMGRKRVNPVFVQDVDPPSKKLCISEIKKIKLRIRLPLCHSPWSMTLTCTISPSEDSCSIGWSRQRIALNSEHENFNRKELDMKNELEPSKEIVFDNVVMVHQLSHGDDLDQARRSQVVLKHDLSTCELSNNFDNLLSLRYSLIKECSIFAKKILSNFLFSTKKIWVIVPQHP</sequence>
<keyword evidence="3" id="KW-1185">Reference proteome</keyword>
<reference evidence="2 3" key="1">
    <citation type="submission" date="2024-01" db="EMBL/GenBank/DDBJ databases">
        <title>The complete chloroplast genome sequence of Lithospermum erythrorhizon: insights into the phylogenetic relationship among Boraginaceae species and the maternal lineages of purple gromwells.</title>
        <authorList>
            <person name="Okada T."/>
            <person name="Watanabe K."/>
        </authorList>
    </citation>
    <scope>NUCLEOTIDE SEQUENCE [LARGE SCALE GENOMIC DNA]</scope>
</reference>
<feature type="region of interest" description="Disordered" evidence="1">
    <location>
        <begin position="29"/>
        <end position="49"/>
    </location>
</feature>
<proteinExistence type="predicted"/>
<gene>
    <name evidence="2" type="ORF">LIER_04539</name>
</gene>
<comment type="caution">
    <text evidence="2">The sequence shown here is derived from an EMBL/GenBank/DDBJ whole genome shotgun (WGS) entry which is preliminary data.</text>
</comment>
<evidence type="ECO:0000256" key="1">
    <source>
        <dbReference type="SAM" id="MobiDB-lite"/>
    </source>
</evidence>